<dbReference type="SUPFAM" id="SSF81296">
    <property type="entry name" value="E set domains"/>
    <property type="match status" value="1"/>
</dbReference>
<dbReference type="CDD" id="cd02850">
    <property type="entry name" value="E_set_Cellulase_N"/>
    <property type="match status" value="1"/>
</dbReference>
<dbReference type="GO" id="GO:0000272">
    <property type="term" value="P:polysaccharide catabolic process"/>
    <property type="evidence" value="ECO:0007669"/>
    <property type="project" value="UniProtKB-KW"/>
</dbReference>
<comment type="similarity">
    <text evidence="1">Belongs to the glycosyl hydrolase 9 (cellulase E) family.</text>
</comment>
<evidence type="ECO:0000313" key="9">
    <source>
        <dbReference type="EMBL" id="QGQ98242.1"/>
    </source>
</evidence>
<feature type="transmembrane region" description="Helical" evidence="6">
    <location>
        <begin position="7"/>
        <end position="25"/>
    </location>
</feature>
<organism evidence="9 10">
    <name type="scientific">Paenibacillus psychroresistens</name>
    <dbReference type="NCBI Taxonomy" id="1778678"/>
    <lineage>
        <taxon>Bacteria</taxon>
        <taxon>Bacillati</taxon>
        <taxon>Bacillota</taxon>
        <taxon>Bacilli</taxon>
        <taxon>Bacillales</taxon>
        <taxon>Paenibacillaceae</taxon>
        <taxon>Paenibacillus</taxon>
    </lineage>
</organism>
<evidence type="ECO:0000313" key="10">
    <source>
        <dbReference type="Proteomes" id="UP000426246"/>
    </source>
</evidence>
<keyword evidence="3" id="KW-0119">Carbohydrate metabolism</keyword>
<gene>
    <name evidence="9" type="ORF">EHS13_26840</name>
</gene>
<dbReference type="SUPFAM" id="SSF48208">
    <property type="entry name" value="Six-hairpin glycosidases"/>
    <property type="match status" value="1"/>
</dbReference>
<feature type="domain" description="Glycoside hydrolase family 9" evidence="7">
    <location>
        <begin position="157"/>
        <end position="611"/>
    </location>
</feature>
<dbReference type="Proteomes" id="UP000426246">
    <property type="component" value="Chromosome"/>
</dbReference>
<protein>
    <submittedName>
        <fullName evidence="9">Uncharacterized protein</fullName>
    </submittedName>
</protein>
<evidence type="ECO:0000256" key="1">
    <source>
        <dbReference type="ARBA" id="ARBA00007072"/>
    </source>
</evidence>
<dbReference type="PANTHER" id="PTHR22298">
    <property type="entry name" value="ENDO-1,4-BETA-GLUCANASE"/>
    <property type="match status" value="1"/>
</dbReference>
<evidence type="ECO:0000259" key="8">
    <source>
        <dbReference type="Pfam" id="PF02927"/>
    </source>
</evidence>
<keyword evidence="6" id="KW-0472">Membrane</keyword>
<accession>A0A6B8RRA8</accession>
<dbReference type="Pfam" id="PF02927">
    <property type="entry name" value="CelD_N"/>
    <property type="match status" value="1"/>
</dbReference>
<keyword evidence="4" id="KW-0326">Glycosidase</keyword>
<dbReference type="InterPro" id="IPR013783">
    <property type="entry name" value="Ig-like_fold"/>
</dbReference>
<dbReference type="Pfam" id="PF00759">
    <property type="entry name" value="Glyco_hydro_9"/>
    <property type="match status" value="1"/>
</dbReference>
<dbReference type="EMBL" id="CP034235">
    <property type="protein sequence ID" value="QGQ98242.1"/>
    <property type="molecule type" value="Genomic_DNA"/>
</dbReference>
<keyword evidence="5" id="KW-0624">Polysaccharide degradation</keyword>
<keyword evidence="6" id="KW-1133">Transmembrane helix</keyword>
<dbReference type="Gene3D" id="1.50.10.10">
    <property type="match status" value="1"/>
</dbReference>
<feature type="domain" description="Cellulase Ig-like" evidence="8">
    <location>
        <begin position="65"/>
        <end position="145"/>
    </location>
</feature>
<dbReference type="GO" id="GO:0008810">
    <property type="term" value="F:cellulase activity"/>
    <property type="evidence" value="ECO:0007669"/>
    <property type="project" value="InterPro"/>
</dbReference>
<proteinExistence type="inferred from homology"/>
<dbReference type="KEGG" id="ppsc:EHS13_26840"/>
<dbReference type="InterPro" id="IPR004197">
    <property type="entry name" value="Cellulase_Ig-like"/>
</dbReference>
<evidence type="ECO:0000256" key="5">
    <source>
        <dbReference type="ARBA" id="ARBA00023326"/>
    </source>
</evidence>
<dbReference type="InterPro" id="IPR008928">
    <property type="entry name" value="6-hairpin_glycosidase_sf"/>
</dbReference>
<name>A0A6B8RRA8_9BACL</name>
<keyword evidence="6" id="KW-0812">Transmembrane</keyword>
<dbReference type="AlphaFoldDB" id="A0A6B8RRA8"/>
<dbReference type="Gene3D" id="2.60.40.10">
    <property type="entry name" value="Immunoglobulins"/>
    <property type="match status" value="1"/>
</dbReference>
<dbReference type="OrthoDB" id="9758662at2"/>
<keyword evidence="2" id="KW-0378">Hydrolase</keyword>
<evidence type="ECO:0000256" key="6">
    <source>
        <dbReference type="SAM" id="Phobius"/>
    </source>
</evidence>
<dbReference type="InterPro" id="IPR001701">
    <property type="entry name" value="Glyco_hydro_9"/>
</dbReference>
<dbReference type="InterPro" id="IPR012341">
    <property type="entry name" value="6hp_glycosidase-like_sf"/>
</dbReference>
<evidence type="ECO:0000256" key="2">
    <source>
        <dbReference type="ARBA" id="ARBA00022801"/>
    </source>
</evidence>
<dbReference type="InterPro" id="IPR014756">
    <property type="entry name" value="Ig_E-set"/>
</dbReference>
<reference evidence="10" key="1">
    <citation type="submission" date="2018-11" db="EMBL/GenBank/DDBJ databases">
        <title>Complete genome sequence of Paenibacillus sp. ML311-T8.</title>
        <authorList>
            <person name="Nam Y.-D."/>
            <person name="Kang J."/>
            <person name="Chung W.-H."/>
            <person name="Park Y.S."/>
        </authorList>
    </citation>
    <scope>NUCLEOTIDE SEQUENCE [LARGE SCALE GENOMIC DNA]</scope>
    <source>
        <strain evidence="10">ML311-T8</strain>
    </source>
</reference>
<sequence length="616" mass="67290">MSKYKRVSLIAFSAIVLVGIGIIIFNKKETVEVITKPIQTPIATTAIVTPSPQPQPTIVKDLNEPGSKIRIDQVGYLTTAPKIGLVIEGTTDVFEVFDVNTKQSAFTGKLSAPVQDVNSGDTVRSADFTTIDKPGTYILRVAGAGDSYPFAIGDNVYNSSLLNAARSYTLGRSGVAMDDPITGLKHAASHTQDAKATMFFSDSYHKKGDILDVSGGWYDAGDYGKYIPTAAVSSAQLLLAFEMNPNKFTAGQMSIPIDLIAKDEVSKLPDLLAEVKVELDWMQKLQRQDGAIYLKVSGAAWTSFVLPESDTQDRYVYGLSTYGTAQYAATLAMASRIFKEYDPAYADQLLKSALKSQAYLERHPDPEFRKDEGQDAGSGPYLKTTDTEERYWAAAELLKTTGDARFDSYIQSDLAEQLVKKPVAVSWSNAIMLGDWAYYTSEQGDPQRKEDVKAAVTGYADDLLKLIETDGYRVALQAEDYQWASTKEDVSRGQVLIFANAMNPKPEYVNAALDQVHYLFGRNTTGYTYMTGAGTQMPLMPHNRIAASTGTYIPGLVVGGPNKNGGDPTIDLIIKEAKSPIPPAKTYVDKSDSFATNEYAIDYTAPVLFVLAYFSK</sequence>
<evidence type="ECO:0000256" key="4">
    <source>
        <dbReference type="ARBA" id="ARBA00023295"/>
    </source>
</evidence>
<keyword evidence="10" id="KW-1185">Reference proteome</keyword>
<evidence type="ECO:0000259" key="7">
    <source>
        <dbReference type="Pfam" id="PF00759"/>
    </source>
</evidence>
<evidence type="ECO:0000256" key="3">
    <source>
        <dbReference type="ARBA" id="ARBA00023277"/>
    </source>
</evidence>
<dbReference type="RefSeq" id="WP_155703344.1">
    <property type="nucleotide sequence ID" value="NZ_CP034235.1"/>
</dbReference>